<keyword evidence="1" id="KW-0175">Coiled coil</keyword>
<reference evidence="2" key="1">
    <citation type="submission" date="2024-03" db="EMBL/GenBank/DDBJ databases">
        <title>Diverse circular DNA viruses in blood, oral, and fecal samples of captive lemurs.</title>
        <authorList>
            <person name="Paietta E.N."/>
            <person name="Kraberger S."/>
            <person name="Lund M.C."/>
            <person name="Custer J.M."/>
            <person name="Vargas K.M."/>
            <person name="Ehmke E.E."/>
            <person name="Yoder A.D."/>
            <person name="Varsani A."/>
        </authorList>
    </citation>
    <scope>NUCLEOTIDE SEQUENCE</scope>
    <source>
        <strain evidence="2">Duke_21_16</strain>
    </source>
</reference>
<feature type="coiled-coil region" evidence="1">
    <location>
        <begin position="49"/>
        <end position="86"/>
    </location>
</feature>
<accession>A0AAU8AWF6</accession>
<evidence type="ECO:0000256" key="1">
    <source>
        <dbReference type="SAM" id="Coils"/>
    </source>
</evidence>
<name>A0AAU8AWF6_9VIRU</name>
<dbReference type="EMBL" id="PP511381">
    <property type="protein sequence ID" value="XCD03779.1"/>
    <property type="molecule type" value="Genomic_DNA"/>
</dbReference>
<organism evidence="2">
    <name type="scientific">Dulem virus 51</name>
    <dbReference type="NCBI Taxonomy" id="3145762"/>
    <lineage>
        <taxon>Viruses</taxon>
        <taxon>Monodnaviria</taxon>
        <taxon>Loebvirae</taxon>
        <taxon>Hofneiviricota</taxon>
        <taxon>Faserviricetes</taxon>
        <taxon>Tubulavirales</taxon>
        <taxon>Inoviridae</taxon>
        <taxon>Inovirus</taxon>
    </lineage>
</organism>
<sequence>MKKNNIRSFRFSDEVLSKLQNAKGDSLNEKFENLVNGCFKKLPIIEKRVNELEQYRDDLYSEVRSLKEEKLELLEELSEIRDIQRELRSLAIRVCDIKDNL</sequence>
<evidence type="ECO:0000313" key="2">
    <source>
        <dbReference type="EMBL" id="XCD03779.1"/>
    </source>
</evidence>
<proteinExistence type="predicted"/>
<protein>
    <submittedName>
        <fullName evidence="2">Uncharacterized protein</fullName>
    </submittedName>
</protein>